<dbReference type="InterPro" id="IPR000291">
    <property type="entry name" value="D-Ala_lig_Van_CS"/>
</dbReference>
<evidence type="ECO:0000256" key="3">
    <source>
        <dbReference type="ARBA" id="ARBA00004496"/>
    </source>
</evidence>
<evidence type="ECO:0000256" key="12">
    <source>
        <dbReference type="ARBA" id="ARBA00022960"/>
    </source>
</evidence>
<comment type="cofactor">
    <cofactor evidence="1">
        <name>Mn(2+)</name>
        <dbReference type="ChEBI" id="CHEBI:29035"/>
    </cofactor>
</comment>
<organism evidence="22 23">
    <name type="scientific">Rhodocyclus tenuis</name>
    <name type="common">Rhodospirillum tenue</name>
    <dbReference type="NCBI Taxonomy" id="1066"/>
    <lineage>
        <taxon>Bacteria</taxon>
        <taxon>Pseudomonadati</taxon>
        <taxon>Pseudomonadota</taxon>
        <taxon>Betaproteobacteria</taxon>
        <taxon>Rhodocyclales</taxon>
        <taxon>Rhodocyclaceae</taxon>
        <taxon>Rhodocyclus</taxon>
    </lineage>
</organism>
<feature type="binding site" evidence="19">
    <location>
        <position position="275"/>
    </location>
    <ligand>
        <name>Mg(2+)</name>
        <dbReference type="ChEBI" id="CHEBI:18420"/>
        <label>2</label>
    </ligand>
</feature>
<evidence type="ECO:0000259" key="21">
    <source>
        <dbReference type="PROSITE" id="PS50975"/>
    </source>
</evidence>
<keyword evidence="6 17" id="KW-0963">Cytoplasm</keyword>
<gene>
    <name evidence="17" type="primary">ddl</name>
    <name evidence="22" type="ORF">GGD90_003252</name>
</gene>
<dbReference type="GO" id="GO:0009252">
    <property type="term" value="P:peptidoglycan biosynthetic process"/>
    <property type="evidence" value="ECO:0007669"/>
    <property type="project" value="UniProtKB-UniRule"/>
</dbReference>
<evidence type="ECO:0000256" key="5">
    <source>
        <dbReference type="ARBA" id="ARBA00012216"/>
    </source>
</evidence>
<dbReference type="Pfam" id="PF01820">
    <property type="entry name" value="Dala_Dala_lig_N"/>
    <property type="match status" value="1"/>
</dbReference>
<evidence type="ECO:0000256" key="2">
    <source>
        <dbReference type="ARBA" id="ARBA00003921"/>
    </source>
</evidence>
<evidence type="ECO:0000256" key="4">
    <source>
        <dbReference type="ARBA" id="ARBA00010871"/>
    </source>
</evidence>
<dbReference type="Gene3D" id="3.30.470.20">
    <property type="entry name" value="ATP-grasp fold, B domain"/>
    <property type="match status" value="1"/>
</dbReference>
<dbReference type="SUPFAM" id="SSF52440">
    <property type="entry name" value="PreATP-grasp domain"/>
    <property type="match status" value="1"/>
</dbReference>
<evidence type="ECO:0000256" key="14">
    <source>
        <dbReference type="ARBA" id="ARBA00023211"/>
    </source>
</evidence>
<evidence type="ECO:0000256" key="15">
    <source>
        <dbReference type="ARBA" id="ARBA00023316"/>
    </source>
</evidence>
<comment type="similarity">
    <text evidence="4 17">Belongs to the D-alanine--D-alanine ligase family.</text>
</comment>
<dbReference type="EMBL" id="JACIGE010000014">
    <property type="protein sequence ID" value="MBB4248852.1"/>
    <property type="molecule type" value="Genomic_DNA"/>
</dbReference>
<evidence type="ECO:0000256" key="7">
    <source>
        <dbReference type="ARBA" id="ARBA00022598"/>
    </source>
</evidence>
<dbReference type="GO" id="GO:0071555">
    <property type="term" value="P:cell wall organization"/>
    <property type="evidence" value="ECO:0007669"/>
    <property type="project" value="UniProtKB-KW"/>
</dbReference>
<dbReference type="SUPFAM" id="SSF56059">
    <property type="entry name" value="Glutathione synthetase ATP-binding domain-like"/>
    <property type="match status" value="1"/>
</dbReference>
<keyword evidence="7 17" id="KW-0436">Ligase</keyword>
<dbReference type="InterPro" id="IPR013815">
    <property type="entry name" value="ATP_grasp_subdomain_1"/>
</dbReference>
<feature type="active site" evidence="18">
    <location>
        <position position="146"/>
    </location>
</feature>
<dbReference type="NCBIfam" id="TIGR01205">
    <property type="entry name" value="D_ala_D_alaTIGR"/>
    <property type="match status" value="1"/>
</dbReference>
<dbReference type="InterPro" id="IPR011127">
    <property type="entry name" value="Dala_Dala_lig_N"/>
</dbReference>
<dbReference type="GO" id="GO:0005829">
    <property type="term" value="C:cytosol"/>
    <property type="evidence" value="ECO:0007669"/>
    <property type="project" value="TreeGrafter"/>
</dbReference>
<name>A0A840GK90_RHOTE</name>
<keyword evidence="23" id="KW-1185">Reference proteome</keyword>
<evidence type="ECO:0000256" key="19">
    <source>
        <dbReference type="PIRSR" id="PIRSR039102-3"/>
    </source>
</evidence>
<dbReference type="NCBIfam" id="NF002378">
    <property type="entry name" value="PRK01372.1"/>
    <property type="match status" value="1"/>
</dbReference>
<comment type="cofactor">
    <cofactor evidence="19">
        <name>Mg(2+)</name>
        <dbReference type="ChEBI" id="CHEBI:18420"/>
    </cofactor>
    <cofactor evidence="19">
        <name>Mn(2+)</name>
        <dbReference type="ChEBI" id="CHEBI:29035"/>
    </cofactor>
    <text evidence="19">Binds 2 magnesium or manganese ions per subunit.</text>
</comment>
<accession>A0A840GK90</accession>
<evidence type="ECO:0000256" key="10">
    <source>
        <dbReference type="ARBA" id="ARBA00022840"/>
    </source>
</evidence>
<dbReference type="EC" id="6.3.2.4" evidence="5 17"/>
<comment type="caution">
    <text evidence="22">The sequence shown here is derived from an EMBL/GenBank/DDBJ whole genome shotgun (WGS) entry which is preliminary data.</text>
</comment>
<sequence length="313" mass="32923">MTSPQDFGRVAVLLGGRSAERAVSLASGGGVLAALLRQGVRAEAFDPAEHRIEDLEAFDRVFVALHGRYGEDGAIQGALELMGKPYTGSGVLASALGMDKWRSKLVWQAAGLPVPECVLLDADSDFAAVEKKLGLPLFVKPACEGSSIGVVKVSEPGALPAAYAEAARAAVASGGLVIAERGIFGGEYTVAILGDEALPIIKIEPATDFYDYEAKYRRDDTRYLCPCGLPPEREAELRAQALVAFRTLGGRGWGRVDFLLDQAADPAAAAVFFLEANTSPGMTDHSLVPMAARAAGISYDELVLRVLALATTG</sequence>
<comment type="function">
    <text evidence="2 17">Cell wall formation.</text>
</comment>
<feature type="active site" evidence="18">
    <location>
        <position position="20"/>
    </location>
</feature>
<evidence type="ECO:0000313" key="22">
    <source>
        <dbReference type="EMBL" id="MBB4248852.1"/>
    </source>
</evidence>
<dbReference type="PANTHER" id="PTHR23132:SF23">
    <property type="entry name" value="D-ALANINE--D-ALANINE LIGASE B"/>
    <property type="match status" value="1"/>
</dbReference>
<feature type="binding site" evidence="19">
    <location>
        <position position="277"/>
    </location>
    <ligand>
        <name>Mg(2+)</name>
        <dbReference type="ChEBI" id="CHEBI:18420"/>
        <label>2</label>
    </ligand>
</feature>
<keyword evidence="12 17" id="KW-0133">Cell shape</keyword>
<dbReference type="Proteomes" id="UP000587070">
    <property type="component" value="Unassembled WGS sequence"/>
</dbReference>
<dbReference type="GO" id="GO:0008716">
    <property type="term" value="F:D-alanine-D-alanine ligase activity"/>
    <property type="evidence" value="ECO:0007669"/>
    <property type="project" value="UniProtKB-UniRule"/>
</dbReference>
<dbReference type="InterPro" id="IPR016185">
    <property type="entry name" value="PreATP-grasp_dom_sf"/>
</dbReference>
<keyword evidence="14 19" id="KW-0464">Manganese</keyword>
<keyword evidence="9 20" id="KW-0547">Nucleotide-binding</keyword>
<dbReference type="UniPathway" id="UPA00219"/>
<keyword evidence="11 19" id="KW-0460">Magnesium</keyword>
<keyword evidence="15 17" id="KW-0961">Cell wall biogenesis/degradation</keyword>
<dbReference type="PROSITE" id="PS00843">
    <property type="entry name" value="DALA_DALA_LIGASE_1"/>
    <property type="match status" value="1"/>
</dbReference>
<dbReference type="GO" id="GO:0046872">
    <property type="term" value="F:metal ion binding"/>
    <property type="evidence" value="ECO:0007669"/>
    <property type="project" value="UniProtKB-KW"/>
</dbReference>
<feature type="binding site" evidence="19">
    <location>
        <position position="257"/>
    </location>
    <ligand>
        <name>Mg(2+)</name>
        <dbReference type="ChEBI" id="CHEBI:18420"/>
        <label>1</label>
    </ligand>
</feature>
<dbReference type="Gene3D" id="3.40.50.20">
    <property type="match status" value="1"/>
</dbReference>
<evidence type="ECO:0000256" key="18">
    <source>
        <dbReference type="PIRSR" id="PIRSR039102-1"/>
    </source>
</evidence>
<dbReference type="AlphaFoldDB" id="A0A840GK90"/>
<dbReference type="HAMAP" id="MF_00047">
    <property type="entry name" value="Dala_Dala_lig"/>
    <property type="match status" value="1"/>
</dbReference>
<evidence type="ECO:0000256" key="13">
    <source>
        <dbReference type="ARBA" id="ARBA00022984"/>
    </source>
</evidence>
<keyword evidence="13 17" id="KW-0573">Peptidoglycan synthesis</keyword>
<dbReference type="PIRSF" id="PIRSF039102">
    <property type="entry name" value="Ddl/VanB"/>
    <property type="match status" value="1"/>
</dbReference>
<evidence type="ECO:0000256" key="11">
    <source>
        <dbReference type="ARBA" id="ARBA00022842"/>
    </source>
</evidence>
<keyword evidence="8 19" id="KW-0479">Metal-binding</keyword>
<feature type="binding site" evidence="19">
    <location>
        <position position="275"/>
    </location>
    <ligand>
        <name>Mg(2+)</name>
        <dbReference type="ChEBI" id="CHEBI:18420"/>
        <label>1</label>
    </ligand>
</feature>
<dbReference type="InterPro" id="IPR005905">
    <property type="entry name" value="D_ala_D_ala"/>
</dbReference>
<reference evidence="22 23" key="1">
    <citation type="submission" date="2020-08" db="EMBL/GenBank/DDBJ databases">
        <title>Genome sequencing of Purple Non-Sulfur Bacteria from various extreme environments.</title>
        <authorList>
            <person name="Mayer M."/>
        </authorList>
    </citation>
    <scope>NUCLEOTIDE SEQUENCE [LARGE SCALE GENOMIC DNA]</scope>
    <source>
        <strain evidence="22 23">2761</strain>
    </source>
</reference>
<comment type="subcellular location">
    <subcellularLocation>
        <location evidence="3 17">Cytoplasm</location>
    </subcellularLocation>
</comment>
<evidence type="ECO:0000256" key="6">
    <source>
        <dbReference type="ARBA" id="ARBA00022490"/>
    </source>
</evidence>
<dbReference type="GO" id="GO:0005524">
    <property type="term" value="F:ATP binding"/>
    <property type="evidence" value="ECO:0007669"/>
    <property type="project" value="UniProtKB-UniRule"/>
</dbReference>
<evidence type="ECO:0000256" key="20">
    <source>
        <dbReference type="PROSITE-ProRule" id="PRU00409"/>
    </source>
</evidence>
<dbReference type="Gene3D" id="3.30.1490.20">
    <property type="entry name" value="ATP-grasp fold, A domain"/>
    <property type="match status" value="1"/>
</dbReference>
<keyword evidence="10 20" id="KW-0067">ATP-binding</keyword>
<feature type="domain" description="ATP-grasp" evidence="21">
    <location>
        <begin position="104"/>
        <end position="308"/>
    </location>
</feature>
<dbReference type="InterPro" id="IPR011095">
    <property type="entry name" value="Dala_Dala_lig_C"/>
</dbReference>
<evidence type="ECO:0000313" key="23">
    <source>
        <dbReference type="Proteomes" id="UP000587070"/>
    </source>
</evidence>
<dbReference type="RefSeq" id="WP_184415259.1">
    <property type="nucleotide sequence ID" value="NZ_JACIGE010000014.1"/>
</dbReference>
<dbReference type="FunFam" id="3.30.470.20:FF:000008">
    <property type="entry name" value="D-alanine--D-alanine ligase"/>
    <property type="match status" value="1"/>
</dbReference>
<feature type="active site" evidence="18">
    <location>
        <position position="286"/>
    </location>
</feature>
<evidence type="ECO:0000256" key="16">
    <source>
        <dbReference type="ARBA" id="ARBA00047614"/>
    </source>
</evidence>
<dbReference type="Pfam" id="PF07478">
    <property type="entry name" value="Dala_Dala_lig_C"/>
    <property type="match status" value="1"/>
</dbReference>
<comment type="catalytic activity">
    <reaction evidence="16 17">
        <text>2 D-alanine + ATP = D-alanyl-D-alanine + ADP + phosphate + H(+)</text>
        <dbReference type="Rhea" id="RHEA:11224"/>
        <dbReference type="ChEBI" id="CHEBI:15378"/>
        <dbReference type="ChEBI" id="CHEBI:30616"/>
        <dbReference type="ChEBI" id="CHEBI:43474"/>
        <dbReference type="ChEBI" id="CHEBI:57416"/>
        <dbReference type="ChEBI" id="CHEBI:57822"/>
        <dbReference type="ChEBI" id="CHEBI:456216"/>
        <dbReference type="EC" id="6.3.2.4"/>
    </reaction>
</comment>
<evidence type="ECO:0000256" key="9">
    <source>
        <dbReference type="ARBA" id="ARBA00022741"/>
    </source>
</evidence>
<evidence type="ECO:0000256" key="17">
    <source>
        <dbReference type="HAMAP-Rule" id="MF_00047"/>
    </source>
</evidence>
<comment type="pathway">
    <text evidence="17">Cell wall biogenesis; peptidoglycan biosynthesis.</text>
</comment>
<dbReference type="PANTHER" id="PTHR23132">
    <property type="entry name" value="D-ALANINE--D-ALANINE LIGASE"/>
    <property type="match status" value="1"/>
</dbReference>
<proteinExistence type="inferred from homology"/>
<dbReference type="GO" id="GO:0008360">
    <property type="term" value="P:regulation of cell shape"/>
    <property type="evidence" value="ECO:0007669"/>
    <property type="project" value="UniProtKB-KW"/>
</dbReference>
<dbReference type="PROSITE" id="PS50975">
    <property type="entry name" value="ATP_GRASP"/>
    <property type="match status" value="1"/>
</dbReference>
<protein>
    <recommendedName>
        <fullName evidence="5 17">D-alanine--D-alanine ligase</fullName>
        <ecNumber evidence="5 17">6.3.2.4</ecNumber>
    </recommendedName>
    <alternativeName>
        <fullName evidence="17">D-Ala-D-Ala ligase</fullName>
    </alternativeName>
    <alternativeName>
        <fullName evidence="17">D-alanylalanine synthetase</fullName>
    </alternativeName>
</protein>
<dbReference type="InterPro" id="IPR011761">
    <property type="entry name" value="ATP-grasp"/>
</dbReference>
<evidence type="ECO:0000256" key="8">
    <source>
        <dbReference type="ARBA" id="ARBA00022723"/>
    </source>
</evidence>
<evidence type="ECO:0000256" key="1">
    <source>
        <dbReference type="ARBA" id="ARBA00001936"/>
    </source>
</evidence>